<dbReference type="InterPro" id="IPR000524">
    <property type="entry name" value="Tscrpt_reg_HTH_GntR"/>
</dbReference>
<sequence length="233" mass="25608">MSKIGELPVLQTTKLVEQTVVCLRDRILQGDYLAGDLLPSQGALCEELGVSRSVIREAMRTLQSLGLLDVSQGRRPSVRPAEPSAVIETLGMLVARSDLSMTDLIEVRRPLEVEIAGLAALRRTDPQLQKMEIAIRDQRAARDVAQQAACDLRFHQVLVEASGNALFGIVLNVLAEMLRRSRRQTLQHSGVEVALFHHQRILDAVAASDEQQARQAMAAHILQTLDDLKAGNP</sequence>
<dbReference type="InterPro" id="IPR036388">
    <property type="entry name" value="WH-like_DNA-bd_sf"/>
</dbReference>
<dbReference type="Gene3D" id="1.20.120.530">
    <property type="entry name" value="GntR ligand-binding domain-like"/>
    <property type="match status" value="1"/>
</dbReference>
<dbReference type="Gene3D" id="1.10.10.10">
    <property type="entry name" value="Winged helix-like DNA-binding domain superfamily/Winged helix DNA-binding domain"/>
    <property type="match status" value="1"/>
</dbReference>
<evidence type="ECO:0000313" key="5">
    <source>
        <dbReference type="EMBL" id="QDU97298.1"/>
    </source>
</evidence>
<dbReference type="CDD" id="cd07377">
    <property type="entry name" value="WHTH_GntR"/>
    <property type="match status" value="1"/>
</dbReference>
<accession>A0A518DZM7</accession>
<protein>
    <submittedName>
        <fullName evidence="5">HTH-type transcriptional regulator LutR</fullName>
    </submittedName>
</protein>
<dbReference type="InterPro" id="IPR008920">
    <property type="entry name" value="TF_FadR/GntR_C"/>
</dbReference>
<dbReference type="PROSITE" id="PS50949">
    <property type="entry name" value="HTH_GNTR"/>
    <property type="match status" value="1"/>
</dbReference>
<evidence type="ECO:0000256" key="3">
    <source>
        <dbReference type="ARBA" id="ARBA00023163"/>
    </source>
</evidence>
<dbReference type="InterPro" id="IPR011711">
    <property type="entry name" value="GntR_C"/>
</dbReference>
<evidence type="ECO:0000313" key="6">
    <source>
        <dbReference type="Proteomes" id="UP000317648"/>
    </source>
</evidence>
<evidence type="ECO:0000259" key="4">
    <source>
        <dbReference type="PROSITE" id="PS50949"/>
    </source>
</evidence>
<dbReference type="Proteomes" id="UP000317648">
    <property type="component" value="Chromosome"/>
</dbReference>
<feature type="domain" description="HTH gntR-type" evidence="4">
    <location>
        <begin position="13"/>
        <end position="81"/>
    </location>
</feature>
<dbReference type="AlphaFoldDB" id="A0A518DZM7"/>
<dbReference type="SMART" id="SM00895">
    <property type="entry name" value="FCD"/>
    <property type="match status" value="1"/>
</dbReference>
<dbReference type="PANTHER" id="PTHR43537:SF5">
    <property type="entry name" value="UXU OPERON TRANSCRIPTIONAL REGULATOR"/>
    <property type="match status" value="1"/>
</dbReference>
<dbReference type="PRINTS" id="PR00035">
    <property type="entry name" value="HTHGNTR"/>
</dbReference>
<keyword evidence="1" id="KW-0805">Transcription regulation</keyword>
<dbReference type="InterPro" id="IPR036390">
    <property type="entry name" value="WH_DNA-bd_sf"/>
</dbReference>
<dbReference type="Pfam" id="PF07729">
    <property type="entry name" value="FCD"/>
    <property type="match status" value="1"/>
</dbReference>
<dbReference type="EMBL" id="CP036433">
    <property type="protein sequence ID" value="QDU97298.1"/>
    <property type="molecule type" value="Genomic_DNA"/>
</dbReference>
<evidence type="ECO:0000256" key="2">
    <source>
        <dbReference type="ARBA" id="ARBA00023125"/>
    </source>
</evidence>
<proteinExistence type="predicted"/>
<dbReference type="Pfam" id="PF00392">
    <property type="entry name" value="GntR"/>
    <property type="match status" value="1"/>
</dbReference>
<evidence type="ECO:0000256" key="1">
    <source>
        <dbReference type="ARBA" id="ARBA00023015"/>
    </source>
</evidence>
<dbReference type="SUPFAM" id="SSF46785">
    <property type="entry name" value="Winged helix' DNA-binding domain"/>
    <property type="match status" value="1"/>
</dbReference>
<dbReference type="SUPFAM" id="SSF48008">
    <property type="entry name" value="GntR ligand-binding domain-like"/>
    <property type="match status" value="1"/>
</dbReference>
<dbReference type="SMART" id="SM00345">
    <property type="entry name" value="HTH_GNTR"/>
    <property type="match status" value="1"/>
</dbReference>
<gene>
    <name evidence="5" type="primary">lutR_2</name>
    <name evidence="5" type="ORF">Pla8534_51440</name>
</gene>
<name>A0A518DZM7_9BACT</name>
<reference evidence="5 6" key="1">
    <citation type="submission" date="2019-02" db="EMBL/GenBank/DDBJ databases">
        <title>Deep-cultivation of Planctomycetes and their phenomic and genomic characterization uncovers novel biology.</title>
        <authorList>
            <person name="Wiegand S."/>
            <person name="Jogler M."/>
            <person name="Boedeker C."/>
            <person name="Pinto D."/>
            <person name="Vollmers J."/>
            <person name="Rivas-Marin E."/>
            <person name="Kohn T."/>
            <person name="Peeters S.H."/>
            <person name="Heuer A."/>
            <person name="Rast P."/>
            <person name="Oberbeckmann S."/>
            <person name="Bunk B."/>
            <person name="Jeske O."/>
            <person name="Meyerdierks A."/>
            <person name="Storesund J.E."/>
            <person name="Kallscheuer N."/>
            <person name="Luecker S."/>
            <person name="Lage O.M."/>
            <person name="Pohl T."/>
            <person name="Merkel B.J."/>
            <person name="Hornburger P."/>
            <person name="Mueller R.-W."/>
            <person name="Bruemmer F."/>
            <person name="Labrenz M."/>
            <person name="Spormann A.M."/>
            <person name="Op den Camp H."/>
            <person name="Overmann J."/>
            <person name="Amann R."/>
            <person name="Jetten M.S.M."/>
            <person name="Mascher T."/>
            <person name="Medema M.H."/>
            <person name="Devos D.P."/>
            <person name="Kaster A.-K."/>
            <person name="Ovreas L."/>
            <person name="Rohde M."/>
            <person name="Galperin M.Y."/>
            <person name="Jogler C."/>
        </authorList>
    </citation>
    <scope>NUCLEOTIDE SEQUENCE [LARGE SCALE GENOMIC DNA]</scope>
    <source>
        <strain evidence="5 6">Pla85_3_4</strain>
    </source>
</reference>
<dbReference type="OrthoDB" id="261145at2"/>
<dbReference type="GO" id="GO:0003677">
    <property type="term" value="F:DNA binding"/>
    <property type="evidence" value="ECO:0007669"/>
    <property type="project" value="UniProtKB-KW"/>
</dbReference>
<keyword evidence="3" id="KW-0804">Transcription</keyword>
<keyword evidence="6" id="KW-1185">Reference proteome</keyword>
<organism evidence="5 6">
    <name type="scientific">Lignipirellula cremea</name>
    <dbReference type="NCBI Taxonomy" id="2528010"/>
    <lineage>
        <taxon>Bacteria</taxon>
        <taxon>Pseudomonadati</taxon>
        <taxon>Planctomycetota</taxon>
        <taxon>Planctomycetia</taxon>
        <taxon>Pirellulales</taxon>
        <taxon>Pirellulaceae</taxon>
        <taxon>Lignipirellula</taxon>
    </lineage>
</organism>
<dbReference type="RefSeq" id="WP_145056085.1">
    <property type="nucleotide sequence ID" value="NZ_CP036433.1"/>
</dbReference>
<dbReference type="PANTHER" id="PTHR43537">
    <property type="entry name" value="TRANSCRIPTIONAL REGULATOR, GNTR FAMILY"/>
    <property type="match status" value="1"/>
</dbReference>
<dbReference type="GO" id="GO:0003700">
    <property type="term" value="F:DNA-binding transcription factor activity"/>
    <property type="evidence" value="ECO:0007669"/>
    <property type="project" value="InterPro"/>
</dbReference>
<dbReference type="KEGG" id="lcre:Pla8534_51440"/>
<keyword evidence="2" id="KW-0238">DNA-binding</keyword>